<gene>
    <name evidence="3" type="primary">gfo_1</name>
    <name evidence="3" type="ORF">Mal15_09170</name>
</gene>
<dbReference type="Proteomes" id="UP000321353">
    <property type="component" value="Chromosome"/>
</dbReference>
<keyword evidence="3" id="KW-0560">Oxidoreductase</keyword>
<dbReference type="GO" id="GO:0000166">
    <property type="term" value="F:nucleotide binding"/>
    <property type="evidence" value="ECO:0007669"/>
    <property type="project" value="InterPro"/>
</dbReference>
<evidence type="ECO:0000313" key="4">
    <source>
        <dbReference type="Proteomes" id="UP000321353"/>
    </source>
</evidence>
<protein>
    <submittedName>
        <fullName evidence="3">Glucose--fructose oxidoreductase</fullName>
        <ecNumber evidence="3">1.1.99.28</ecNumber>
    </submittedName>
</protein>
<dbReference type="EMBL" id="CP036264">
    <property type="protein sequence ID" value="QEF96887.1"/>
    <property type="molecule type" value="Genomic_DNA"/>
</dbReference>
<evidence type="ECO:0000313" key="3">
    <source>
        <dbReference type="EMBL" id="QEF96887.1"/>
    </source>
</evidence>
<dbReference type="InterPro" id="IPR050463">
    <property type="entry name" value="Gfo/Idh/MocA_oxidrdct_glycsds"/>
</dbReference>
<dbReference type="AlphaFoldDB" id="A0A5B9MCD6"/>
<dbReference type="RefSeq" id="WP_147866635.1">
    <property type="nucleotide sequence ID" value="NZ_CP036264.1"/>
</dbReference>
<dbReference type="Pfam" id="PF19051">
    <property type="entry name" value="GFO_IDH_MocA_C2"/>
    <property type="match status" value="1"/>
</dbReference>
<dbReference type="EC" id="1.1.99.28" evidence="3"/>
<dbReference type="SUPFAM" id="SSF55347">
    <property type="entry name" value="Glyceraldehyde-3-phosphate dehydrogenase-like, C-terminal domain"/>
    <property type="match status" value="1"/>
</dbReference>
<dbReference type="PANTHER" id="PTHR43818">
    <property type="entry name" value="BCDNA.GH03377"/>
    <property type="match status" value="1"/>
</dbReference>
<dbReference type="InterPro" id="IPR043906">
    <property type="entry name" value="Gfo/Idh/MocA_OxRdtase_bact_C"/>
</dbReference>
<dbReference type="Pfam" id="PF01408">
    <property type="entry name" value="GFO_IDH_MocA"/>
    <property type="match status" value="1"/>
</dbReference>
<dbReference type="PANTHER" id="PTHR43818:SF5">
    <property type="entry name" value="OXIDOREDUCTASE FAMILY PROTEIN"/>
    <property type="match status" value="1"/>
</dbReference>
<accession>A0A5B9MCD6</accession>
<feature type="domain" description="Gfo/Idh/MocA-like oxidoreductase N-terminal" evidence="1">
    <location>
        <begin position="36"/>
        <end position="167"/>
    </location>
</feature>
<name>A0A5B9MCD6_9BACT</name>
<dbReference type="InterPro" id="IPR036291">
    <property type="entry name" value="NAD(P)-bd_dom_sf"/>
</dbReference>
<keyword evidence="4" id="KW-1185">Reference proteome</keyword>
<evidence type="ECO:0000259" key="1">
    <source>
        <dbReference type="Pfam" id="PF01408"/>
    </source>
</evidence>
<feature type="domain" description="Gfo/Idh/MocA-like oxidoreductase bacterial type C-terminal" evidence="2">
    <location>
        <begin position="208"/>
        <end position="459"/>
    </location>
</feature>
<reference evidence="3 4" key="1">
    <citation type="submission" date="2019-02" db="EMBL/GenBank/DDBJ databases">
        <title>Planctomycetal bacteria perform biofilm scaping via a novel small molecule.</title>
        <authorList>
            <person name="Jeske O."/>
            <person name="Boedeker C."/>
            <person name="Wiegand S."/>
            <person name="Breitling P."/>
            <person name="Kallscheuer N."/>
            <person name="Jogler M."/>
            <person name="Rohde M."/>
            <person name="Petersen J."/>
            <person name="Medema M.H."/>
            <person name="Surup F."/>
            <person name="Jogler C."/>
        </authorList>
    </citation>
    <scope>NUCLEOTIDE SEQUENCE [LARGE SCALE GENOMIC DNA]</scope>
    <source>
        <strain evidence="3 4">Mal15</strain>
    </source>
</reference>
<sequence length="468" mass="52723" precursor="true">MKQRAISRREFAGASASLSALSWSSLIRAASPLSRLRVGVIGTGVRGKYLIGNLPENARVVALCDCATSRVAGTLSPKQEFAEVLAGFCQRDSGACKSYQDYRRMLDREPLDAVIIATPDHHHVQAAMLALHAGLDVYLEKPLSLTIREGRLLADLVKSTGRVLQVGSQQRTMELNRFACEFIRDGGLGKVKRVDCPNYPGPIAESGFNSEPIPEELQWELFLGPSSFRPHNRKLWVKDKFKVDQRLWRGWDLFRDYSGHLMTNWGAHNVDMVQYALGMDHCGPVNIAPLDVSEAALERDWRKKWYNKTPRPEGRFSQASRFQPVTMEYADGTTLNFLPDVPTATFYGEHGSMKISRNRFVTDPPDLIRNAPDPAIADRWKGSGFVARPHLQNWIDCMETRRPTNAPAEVGHRSVTVCHLANLVREVNRPLKWNPVEERFVDDEEANALLNRPRRKGFELPVPTGQDE</sequence>
<dbReference type="Gene3D" id="3.30.360.10">
    <property type="entry name" value="Dihydrodipicolinate Reductase, domain 2"/>
    <property type="match status" value="1"/>
</dbReference>
<proteinExistence type="predicted"/>
<dbReference type="Gene3D" id="3.40.50.720">
    <property type="entry name" value="NAD(P)-binding Rossmann-like Domain"/>
    <property type="match status" value="1"/>
</dbReference>
<dbReference type="SUPFAM" id="SSF51735">
    <property type="entry name" value="NAD(P)-binding Rossmann-fold domains"/>
    <property type="match status" value="1"/>
</dbReference>
<dbReference type="InterPro" id="IPR000683">
    <property type="entry name" value="Gfo/Idh/MocA-like_OxRdtase_N"/>
</dbReference>
<organism evidence="3 4">
    <name type="scientific">Stieleria maiorica</name>
    <dbReference type="NCBI Taxonomy" id="2795974"/>
    <lineage>
        <taxon>Bacteria</taxon>
        <taxon>Pseudomonadati</taxon>
        <taxon>Planctomycetota</taxon>
        <taxon>Planctomycetia</taxon>
        <taxon>Pirellulales</taxon>
        <taxon>Pirellulaceae</taxon>
        <taxon>Stieleria</taxon>
    </lineage>
</organism>
<dbReference type="GO" id="GO:0047061">
    <property type="term" value="F:glucose-fructose oxidoreductase activity"/>
    <property type="evidence" value="ECO:0007669"/>
    <property type="project" value="UniProtKB-EC"/>
</dbReference>
<dbReference type="KEGG" id="smam:Mal15_09170"/>
<evidence type="ECO:0000259" key="2">
    <source>
        <dbReference type="Pfam" id="PF19051"/>
    </source>
</evidence>